<accession>A0ACB9MMV2</accession>
<evidence type="ECO:0000313" key="2">
    <source>
        <dbReference type="Proteomes" id="UP001057402"/>
    </source>
</evidence>
<proteinExistence type="predicted"/>
<evidence type="ECO:0000313" key="1">
    <source>
        <dbReference type="EMBL" id="KAI4325416.1"/>
    </source>
</evidence>
<sequence>MRKYGIKHKVALPYHPQTCGQVEVSNREIKRILEKTVSANRKDWSTKLDDALWAYRTAFKTPIGTSPYKLVYGKACHLPVELEHRAY</sequence>
<dbReference type="Proteomes" id="UP001057402">
    <property type="component" value="Chromosome 9"/>
</dbReference>
<name>A0ACB9MMV2_9MYRT</name>
<dbReference type="EMBL" id="CM042888">
    <property type="protein sequence ID" value="KAI4325416.1"/>
    <property type="molecule type" value="Genomic_DNA"/>
</dbReference>
<comment type="caution">
    <text evidence="1">The sequence shown here is derived from an EMBL/GenBank/DDBJ whole genome shotgun (WGS) entry which is preliminary data.</text>
</comment>
<reference evidence="2" key="1">
    <citation type="journal article" date="2023" name="Front. Plant Sci.">
        <title>Chromosomal-level genome assembly of Melastoma candidum provides insights into trichome evolution.</title>
        <authorList>
            <person name="Zhong Y."/>
            <person name="Wu W."/>
            <person name="Sun C."/>
            <person name="Zou P."/>
            <person name="Liu Y."/>
            <person name="Dai S."/>
            <person name="Zhou R."/>
        </authorList>
    </citation>
    <scope>NUCLEOTIDE SEQUENCE [LARGE SCALE GENOMIC DNA]</scope>
</reference>
<protein>
    <submittedName>
        <fullName evidence="1">Uncharacterized protein</fullName>
    </submittedName>
</protein>
<keyword evidence="2" id="KW-1185">Reference proteome</keyword>
<gene>
    <name evidence="1" type="ORF">MLD38_030819</name>
</gene>
<organism evidence="1 2">
    <name type="scientific">Melastoma candidum</name>
    <dbReference type="NCBI Taxonomy" id="119954"/>
    <lineage>
        <taxon>Eukaryota</taxon>
        <taxon>Viridiplantae</taxon>
        <taxon>Streptophyta</taxon>
        <taxon>Embryophyta</taxon>
        <taxon>Tracheophyta</taxon>
        <taxon>Spermatophyta</taxon>
        <taxon>Magnoliopsida</taxon>
        <taxon>eudicotyledons</taxon>
        <taxon>Gunneridae</taxon>
        <taxon>Pentapetalae</taxon>
        <taxon>rosids</taxon>
        <taxon>malvids</taxon>
        <taxon>Myrtales</taxon>
        <taxon>Melastomataceae</taxon>
        <taxon>Melastomatoideae</taxon>
        <taxon>Melastomateae</taxon>
        <taxon>Melastoma</taxon>
    </lineage>
</organism>